<evidence type="ECO:0000313" key="1">
    <source>
        <dbReference type="EMBL" id="KAJ6951210.1"/>
    </source>
</evidence>
<keyword evidence="2" id="KW-1185">Reference proteome</keyword>
<dbReference type="Proteomes" id="UP001164929">
    <property type="component" value="Chromosome 19"/>
</dbReference>
<reference evidence="1" key="1">
    <citation type="journal article" date="2023" name="Mol. Ecol. Resour.">
        <title>Chromosome-level genome assembly of a triploid poplar Populus alba 'Berolinensis'.</title>
        <authorList>
            <person name="Chen S."/>
            <person name="Yu Y."/>
            <person name="Wang X."/>
            <person name="Wang S."/>
            <person name="Zhang T."/>
            <person name="Zhou Y."/>
            <person name="He R."/>
            <person name="Meng N."/>
            <person name="Wang Y."/>
            <person name="Liu W."/>
            <person name="Liu Z."/>
            <person name="Liu J."/>
            <person name="Guo Q."/>
            <person name="Huang H."/>
            <person name="Sederoff R.R."/>
            <person name="Wang G."/>
            <person name="Qu G."/>
            <person name="Chen S."/>
        </authorList>
    </citation>
    <scope>NUCLEOTIDE SEQUENCE</scope>
    <source>
        <strain evidence="1">SC-2020</strain>
    </source>
</reference>
<evidence type="ECO:0000313" key="2">
    <source>
        <dbReference type="Proteomes" id="UP001164929"/>
    </source>
</evidence>
<sequence>MGKVICLSAQTSKLGFLGILMMYLWALHRGWTDGVLHHRASGHGRFPPISSSVMLFPWLWVSYGTGLGEGSLPDEAMSGWVRLTAKWRILDGDVLKSINNMREDN</sequence>
<protein>
    <submittedName>
        <fullName evidence="1">Uncharacterized protein</fullName>
    </submittedName>
</protein>
<gene>
    <name evidence="1" type="ORF">NC653_040559</name>
</gene>
<dbReference type="AlphaFoldDB" id="A0AAD6L6E3"/>
<comment type="caution">
    <text evidence="1">The sequence shown here is derived from an EMBL/GenBank/DDBJ whole genome shotgun (WGS) entry which is preliminary data.</text>
</comment>
<dbReference type="EMBL" id="JAQIZT010000019">
    <property type="protein sequence ID" value="KAJ6951210.1"/>
    <property type="molecule type" value="Genomic_DNA"/>
</dbReference>
<organism evidence="1 2">
    <name type="scientific">Populus alba x Populus x berolinensis</name>
    <dbReference type="NCBI Taxonomy" id="444605"/>
    <lineage>
        <taxon>Eukaryota</taxon>
        <taxon>Viridiplantae</taxon>
        <taxon>Streptophyta</taxon>
        <taxon>Embryophyta</taxon>
        <taxon>Tracheophyta</taxon>
        <taxon>Spermatophyta</taxon>
        <taxon>Magnoliopsida</taxon>
        <taxon>eudicotyledons</taxon>
        <taxon>Gunneridae</taxon>
        <taxon>Pentapetalae</taxon>
        <taxon>rosids</taxon>
        <taxon>fabids</taxon>
        <taxon>Malpighiales</taxon>
        <taxon>Salicaceae</taxon>
        <taxon>Saliceae</taxon>
        <taxon>Populus</taxon>
    </lineage>
</organism>
<accession>A0AAD6L6E3</accession>
<proteinExistence type="predicted"/>
<name>A0AAD6L6E3_9ROSI</name>